<dbReference type="Proteomes" id="UP001501427">
    <property type="component" value="Unassembled WGS sequence"/>
</dbReference>
<dbReference type="PANTHER" id="PTHR14969:SF13">
    <property type="entry name" value="AT30094P"/>
    <property type="match status" value="1"/>
</dbReference>
<dbReference type="PANTHER" id="PTHR14969">
    <property type="entry name" value="SPHINGOSINE-1-PHOSPHATE PHOSPHOHYDROLASE"/>
    <property type="match status" value="1"/>
</dbReference>
<dbReference type="SMART" id="SM00014">
    <property type="entry name" value="acidPPc"/>
    <property type="match status" value="1"/>
</dbReference>
<evidence type="ECO:0000313" key="4">
    <source>
        <dbReference type="EMBL" id="MBB4776427.1"/>
    </source>
</evidence>
<protein>
    <recommendedName>
        <fullName evidence="2">Phosphatidic acid phosphatase type 2/haloperoxidase domain-containing protein</fullName>
    </recommendedName>
</protein>
<dbReference type="AlphaFoldDB" id="A0A7W7IG15"/>
<evidence type="ECO:0000313" key="5">
    <source>
        <dbReference type="Proteomes" id="UP000549343"/>
    </source>
</evidence>
<feature type="transmembrane region" description="Helical" evidence="1">
    <location>
        <begin position="37"/>
        <end position="55"/>
    </location>
</feature>
<evidence type="ECO:0000313" key="6">
    <source>
        <dbReference type="Proteomes" id="UP001501427"/>
    </source>
</evidence>
<dbReference type="Gene3D" id="1.20.144.10">
    <property type="entry name" value="Phosphatidic acid phosphatase type 2/haloperoxidase"/>
    <property type="match status" value="1"/>
</dbReference>
<dbReference type="EMBL" id="BAAAHD010000018">
    <property type="protein sequence ID" value="GAA0557038.1"/>
    <property type="molecule type" value="Genomic_DNA"/>
</dbReference>
<keyword evidence="1" id="KW-1133">Transmembrane helix</keyword>
<proteinExistence type="predicted"/>
<dbReference type="EMBL" id="JACHMV010000001">
    <property type="protein sequence ID" value="MBB4776427.1"/>
    <property type="molecule type" value="Genomic_DNA"/>
</dbReference>
<sequence length="316" mass="33680">MLTGFWHAVSFLGSAGFYVPVLLVLFWCAAPRVAARAAVLLLIGGYVNTVLKFVFHDPRPYWTNPSVEGEQAYSSFGMPSGHSQNAVVGWGFAATLTRRRALWAAAAVLIVLIGVSRVQLGVHSVGQVLGGWGIGLTLLLVALLAEPFVVAWWTRRPLGIQVALALGLSLLFLGAAWAAIQPLEGWRWPHGWAQEIREAGGETEPITLVDSARASGGLCGVLAGLSILAARGWFDPRGRPWQLLARLAVAMAGAGVIYLPALLLDASGLFPVFAVQAALGLWVTAGAPEAFVRLRLAARPTPALTRPGEEQSELRQ</sequence>
<feature type="transmembrane region" description="Helical" evidence="1">
    <location>
        <begin position="243"/>
        <end position="263"/>
    </location>
</feature>
<feature type="transmembrane region" description="Helical" evidence="1">
    <location>
        <begin position="269"/>
        <end position="292"/>
    </location>
</feature>
<gene>
    <name evidence="4" type="ORF">F4557_004845</name>
    <name evidence="3" type="ORF">GCM10009546_18880</name>
</gene>
<evidence type="ECO:0000313" key="3">
    <source>
        <dbReference type="EMBL" id="GAA0557038.1"/>
    </source>
</evidence>
<feature type="transmembrane region" description="Helical" evidence="1">
    <location>
        <begin position="132"/>
        <end position="153"/>
    </location>
</feature>
<reference evidence="3 6" key="1">
    <citation type="journal article" date="2019" name="Int. J. Syst. Evol. Microbiol.">
        <title>The Global Catalogue of Microorganisms (GCM) 10K type strain sequencing project: providing services to taxonomists for standard genome sequencing and annotation.</title>
        <authorList>
            <consortium name="The Broad Institute Genomics Platform"/>
            <consortium name="The Broad Institute Genome Sequencing Center for Infectious Disease"/>
            <person name="Wu L."/>
            <person name="Ma J."/>
        </authorList>
    </citation>
    <scope>NUCLEOTIDE SEQUENCE [LARGE SCALE GENOMIC DNA]</scope>
    <source>
        <strain evidence="3 6">JCM 10667</strain>
    </source>
</reference>
<feature type="transmembrane region" description="Helical" evidence="1">
    <location>
        <begin position="101"/>
        <end position="120"/>
    </location>
</feature>
<comment type="caution">
    <text evidence="4">The sequence shown here is derived from an EMBL/GenBank/DDBJ whole genome shotgun (WGS) entry which is preliminary data.</text>
</comment>
<evidence type="ECO:0000259" key="2">
    <source>
        <dbReference type="SMART" id="SM00014"/>
    </source>
</evidence>
<dbReference type="RefSeq" id="WP_184886314.1">
    <property type="nucleotide sequence ID" value="NZ_BAAAHD010000018.1"/>
</dbReference>
<reference evidence="3" key="3">
    <citation type="submission" date="2023-12" db="EMBL/GenBank/DDBJ databases">
        <authorList>
            <person name="Sun Q."/>
            <person name="Inoue M."/>
        </authorList>
    </citation>
    <scope>NUCLEOTIDE SEQUENCE</scope>
    <source>
        <strain evidence="3">JCM 10667</strain>
    </source>
</reference>
<keyword evidence="1" id="KW-0472">Membrane</keyword>
<dbReference type="InterPro" id="IPR000326">
    <property type="entry name" value="PAP2/HPO"/>
</dbReference>
<keyword evidence="1" id="KW-0812">Transmembrane</keyword>
<feature type="domain" description="Phosphatidic acid phosphatase type 2/haloperoxidase" evidence="2">
    <location>
        <begin position="34"/>
        <end position="143"/>
    </location>
</feature>
<organism evidence="4 5">
    <name type="scientific">Actinomadura livida</name>
    <dbReference type="NCBI Taxonomy" id="79909"/>
    <lineage>
        <taxon>Bacteria</taxon>
        <taxon>Bacillati</taxon>
        <taxon>Actinomycetota</taxon>
        <taxon>Actinomycetes</taxon>
        <taxon>Streptosporangiales</taxon>
        <taxon>Thermomonosporaceae</taxon>
        <taxon>Actinomadura</taxon>
    </lineage>
</organism>
<dbReference type="Proteomes" id="UP000549343">
    <property type="component" value="Unassembled WGS sequence"/>
</dbReference>
<dbReference type="InterPro" id="IPR036938">
    <property type="entry name" value="PAP2/HPO_sf"/>
</dbReference>
<reference evidence="4 5" key="2">
    <citation type="submission" date="2020-08" db="EMBL/GenBank/DDBJ databases">
        <title>Sequencing the genomes of 1000 actinobacteria strains.</title>
        <authorList>
            <person name="Klenk H.-P."/>
        </authorList>
    </citation>
    <scope>NUCLEOTIDE SEQUENCE [LARGE SCALE GENOMIC DNA]</scope>
    <source>
        <strain evidence="4 5">DSM 44772</strain>
    </source>
</reference>
<accession>A0A7W7IG15</accession>
<evidence type="ECO:0000256" key="1">
    <source>
        <dbReference type="SAM" id="Phobius"/>
    </source>
</evidence>
<dbReference type="Pfam" id="PF01569">
    <property type="entry name" value="PAP2"/>
    <property type="match status" value="1"/>
</dbReference>
<keyword evidence="6" id="KW-1185">Reference proteome</keyword>
<feature type="transmembrane region" description="Helical" evidence="1">
    <location>
        <begin position="214"/>
        <end position="234"/>
    </location>
</feature>
<dbReference type="SUPFAM" id="SSF48317">
    <property type="entry name" value="Acid phosphatase/Vanadium-dependent haloperoxidase"/>
    <property type="match status" value="1"/>
</dbReference>
<name>A0A7W7IG15_9ACTN</name>
<feature type="transmembrane region" description="Helical" evidence="1">
    <location>
        <begin position="160"/>
        <end position="180"/>
    </location>
</feature>
<feature type="transmembrane region" description="Helical" evidence="1">
    <location>
        <begin position="6"/>
        <end position="30"/>
    </location>
</feature>